<feature type="repeat" description="ANK" evidence="12">
    <location>
        <begin position="783"/>
        <end position="815"/>
    </location>
</feature>
<evidence type="ECO:0000256" key="4">
    <source>
        <dbReference type="ARBA" id="ARBA00022692"/>
    </source>
</evidence>
<proteinExistence type="predicted"/>
<dbReference type="GO" id="GO:0005216">
    <property type="term" value="F:monoatomic ion channel activity"/>
    <property type="evidence" value="ECO:0007669"/>
    <property type="project" value="InterPro"/>
</dbReference>
<keyword evidence="7 12" id="KW-0040">ANK repeat</keyword>
<evidence type="ECO:0000313" key="16">
    <source>
        <dbReference type="WBParaSite" id="maker-uti_cns_0010770-snap-gene-0.3-mRNA-1"/>
    </source>
</evidence>
<evidence type="ECO:0000256" key="5">
    <source>
        <dbReference type="ARBA" id="ARBA00022737"/>
    </source>
</evidence>
<feature type="repeat" description="ANK" evidence="12">
    <location>
        <begin position="1030"/>
        <end position="1062"/>
    </location>
</feature>
<keyword evidence="15" id="KW-1185">Reference proteome</keyword>
<feature type="repeat" description="ANK" evidence="12">
    <location>
        <begin position="1133"/>
        <end position="1165"/>
    </location>
</feature>
<feature type="repeat" description="ANK" evidence="12">
    <location>
        <begin position="1200"/>
        <end position="1232"/>
    </location>
</feature>
<feature type="transmembrane region" description="Helical" evidence="13">
    <location>
        <begin position="1426"/>
        <end position="1447"/>
    </location>
</feature>
<dbReference type="Pfam" id="PF12796">
    <property type="entry name" value="Ank_2"/>
    <property type="match status" value="5"/>
</dbReference>
<evidence type="ECO:0000256" key="10">
    <source>
        <dbReference type="ARBA" id="ARBA00023180"/>
    </source>
</evidence>
<evidence type="ECO:0000256" key="1">
    <source>
        <dbReference type="ARBA" id="ARBA00004141"/>
    </source>
</evidence>
<feature type="transmembrane region" description="Helical" evidence="13">
    <location>
        <begin position="1581"/>
        <end position="1603"/>
    </location>
</feature>
<dbReference type="PANTHER" id="PTHR47143:SF1">
    <property type="entry name" value="ION_TRANS DOMAIN-CONTAINING PROTEIN"/>
    <property type="match status" value="1"/>
</dbReference>
<feature type="repeat" description="ANK" evidence="12">
    <location>
        <begin position="1266"/>
        <end position="1293"/>
    </location>
</feature>
<dbReference type="InterPro" id="IPR002110">
    <property type="entry name" value="Ankyrin_rpt"/>
</dbReference>
<organism evidence="15 16">
    <name type="scientific">Macrostomum lignano</name>
    <dbReference type="NCBI Taxonomy" id="282301"/>
    <lineage>
        <taxon>Eukaryota</taxon>
        <taxon>Metazoa</taxon>
        <taxon>Spiralia</taxon>
        <taxon>Lophotrochozoa</taxon>
        <taxon>Platyhelminthes</taxon>
        <taxon>Rhabditophora</taxon>
        <taxon>Macrostomorpha</taxon>
        <taxon>Macrostomida</taxon>
        <taxon>Macrostomidae</taxon>
        <taxon>Macrostomum</taxon>
    </lineage>
</organism>
<dbReference type="GO" id="GO:1902495">
    <property type="term" value="C:transmembrane transporter complex"/>
    <property type="evidence" value="ECO:0007669"/>
    <property type="project" value="TreeGrafter"/>
</dbReference>
<evidence type="ECO:0000256" key="7">
    <source>
        <dbReference type="ARBA" id="ARBA00023043"/>
    </source>
</evidence>
<accession>A0A1I8I8B2</accession>
<dbReference type="PROSITE" id="PS50088">
    <property type="entry name" value="ANK_REPEAT"/>
    <property type="match status" value="9"/>
</dbReference>
<feature type="transmembrane region" description="Helical" evidence="13">
    <location>
        <begin position="1517"/>
        <end position="1535"/>
    </location>
</feature>
<keyword evidence="10" id="KW-0325">Glycoprotein</keyword>
<evidence type="ECO:0000256" key="13">
    <source>
        <dbReference type="SAM" id="Phobius"/>
    </source>
</evidence>
<sequence length="1901" mass="212312">MMLSNSSRRIWYRSCRLTLKRHRDGFGFELSREEVWTICASAEAFYFCLCSFGARRFQATKRHHALPLISEISLLTFIVDRSIDFLDVEKQHEGEHDDNDEHNYSYQGYYDDEIAAFNGTFVQSVDGPMAASLVVVVATDSAGLAAASAVDVAAKDRRLWPCPHNCDNAGIFTAMARLARILNSNNHLIDLSLAWPAVSECTAADCRSGTAPSRPSPHDALLSQFSDILQRHHGFRLLKTGRIGEIIRVANFVIEQSAPVFLGEHLSVVEDSAVNELHSQQLRRLNPELEILVLLPIYPGHHAHVSAIGINSEVAIRFPPTKSVQAAAIGRKNTKVHATILRKCVSIRGVDTTDDNVAYFLLNVEPVAFVVFYYNRRIIVDVNHVNDDSCYTAHRSVILVDGCHIESVAFLVLFVDDTIVGKGVPINGLNPISGVHLYNFASGRVFRDAAAVQLSAEFRRTVVDRKRPAPLVRVQWSLPYSDLSSRSGSLTSTEAIFRPDGLFSRSSTLSRRSPAFQKVMLIRWSSMFCTMIDTETLLECLGIPKSLATILGPPDIGLTSKYRSALSRGSTLGGGLMSHFTRVSASDAAGSSSSYPGRLSSLRLKYTRSMWFSKFGALLGTRRAGAAHLFAVQRALQADLPVAEYVKRATDVEDKSRQLESSGQEKKAFPARADISRTAVVYSGMSLFKKTNTVGTKVQTAIAMPSTGPAGGEHAALAATGAAVAPTIKSNPGSDVNMQLLSTSSLPNDTAAHLFKCAVSGMADELRQIFDGNSEAIETTNEYGQSLLHVAAKAGQTSIIALLIEEGANIDFQDNEGKTALYEAIEADQVKTVRLLVELGANVNLATVRERKAPVHLASELNRLECLQALRDSPEWNANLEGYHGYTALHFACSRDAADVCQLLLETECQPCKPDNFGQFPSHIAVTNSSAKCLSLIADFCQKKHGISRKQVINYRDLEGNVPLHAAVNCGDPNAVRLCLELEADIDTEQEDSSTPVHFACLKGELEMVQMMFEFQPKNVRDVLAHRDKNGHTPLHKAVMFNHSELAKFLLSKGSDPELRDNQDNTALLLAARKSAFDCLVTLFCSGADISAVDVDGRNVVHLCTINGTKKDQWNNPCIVKKLAPLLNLKDQYGCTPLHYATQKGDLMITEKLLHLGAHCRVANNDRSTPLHFAARYGRLNTCRHLVESCPPLLNTLDRLGQSPLHLAAENGHAKIVRILLQRGAVFQKDTNGNTCLHLAVRNGHMDCIRLLLSVNPILIDAQNREEKTALHLAAQSGQAEVVSHLLSCGASLIKDCNGYLFVNYATRAKEKEVLIAVIQHARWTEVLLSVSVGCCPVFECIQYLPECASMALDRSITDKGYKTVYDFSLLQFPVEKIPVYEETLGQKYPFLPILRHMVNLNRVSLLTHPLCEAYLSMKWNRYGRWIHNINILIYIIFLASLTIFVVSMPSTKHVDNGNFAEICSLQHVREIRPMDFYGMIFLPVMLLSAFSFINICKEILQMLQQRMRYFMDGTNYLELTLYGSTAGFVVPFYMGYSMEFQWNLGALATLLAWMNFLLFFQRYEQTGIYVIMFLRIAKTLFRVISLFSILIFGFGLSFYIVLQYKPGEAWQNVPYSPTNDEHEFYVKFYSIANGLQVDNYTAAWSNATAFVSSCFPATYSYSKSLDADPNLDAWNHPVLAILKTLMMMLGEFDYVATFTSKLLDGDPRTNHFYVTNFVLLVLFIILMPILLMNLLIGLAVGDIETVQNDATLQRIRLQVEWFAELESKFPRRFLAFVDRIQWEVFQKSCQRSCFTRCVNWLKRRLCKRGDPESDYAALDEEHAGESCDFEKISQDLLQQQRRQRKGQGDLMETLARQVEETQMKLKKMEAENTAQTQFLKMILAKMEIEVEEETDEGVDP</sequence>
<evidence type="ECO:0000256" key="8">
    <source>
        <dbReference type="ARBA" id="ARBA00023065"/>
    </source>
</evidence>
<evidence type="ECO:0000256" key="6">
    <source>
        <dbReference type="ARBA" id="ARBA00022989"/>
    </source>
</evidence>
<dbReference type="Gene3D" id="1.25.40.20">
    <property type="entry name" value="Ankyrin repeat-containing domain"/>
    <property type="match status" value="4"/>
</dbReference>
<feature type="repeat" description="ANK" evidence="12">
    <location>
        <begin position="959"/>
        <end position="991"/>
    </location>
</feature>
<comment type="subcellular location">
    <subcellularLocation>
        <location evidence="1">Membrane</location>
        <topology evidence="1">Multi-pass membrane protein</topology>
    </subcellularLocation>
</comment>
<evidence type="ECO:0000256" key="12">
    <source>
        <dbReference type="PROSITE-ProRule" id="PRU00023"/>
    </source>
</evidence>
<keyword evidence="5" id="KW-0677">Repeat</keyword>
<keyword evidence="4 13" id="KW-0812">Transmembrane</keyword>
<keyword evidence="3" id="KW-0716">Sensory transduction</keyword>
<dbReference type="SUPFAM" id="SSF48403">
    <property type="entry name" value="Ankyrin repeat"/>
    <property type="match status" value="2"/>
</dbReference>
<feature type="repeat" description="ANK" evidence="12">
    <location>
        <begin position="816"/>
        <end position="848"/>
    </location>
</feature>
<keyword evidence="8" id="KW-0406">Ion transport</keyword>
<dbReference type="SMART" id="SM00248">
    <property type="entry name" value="ANK"/>
    <property type="match status" value="14"/>
</dbReference>
<dbReference type="Proteomes" id="UP000095280">
    <property type="component" value="Unplaced"/>
</dbReference>
<dbReference type="WBParaSite" id="maker-uti_cns_0010770-snap-gene-0.3-mRNA-1">
    <property type="protein sequence ID" value="maker-uti_cns_0010770-snap-gene-0.3-mRNA-1"/>
    <property type="gene ID" value="maker-uti_cns_0010770-snap-gene-0.3"/>
</dbReference>
<dbReference type="InterPro" id="IPR052076">
    <property type="entry name" value="TRP_cation_channel"/>
</dbReference>
<name>A0A1I8I8B2_9PLAT</name>
<keyword evidence="11" id="KW-0407">Ion channel</keyword>
<evidence type="ECO:0000256" key="3">
    <source>
        <dbReference type="ARBA" id="ARBA00022606"/>
    </source>
</evidence>
<dbReference type="Pfam" id="PF00520">
    <property type="entry name" value="Ion_trans"/>
    <property type="match status" value="1"/>
</dbReference>
<evidence type="ECO:0000256" key="2">
    <source>
        <dbReference type="ARBA" id="ARBA00022448"/>
    </source>
</evidence>
<evidence type="ECO:0000313" key="15">
    <source>
        <dbReference type="Proteomes" id="UP000095280"/>
    </source>
</evidence>
<feature type="repeat" description="ANK" evidence="12">
    <location>
        <begin position="1232"/>
        <end position="1254"/>
    </location>
</feature>
<keyword evidence="6 13" id="KW-1133">Transmembrane helix</keyword>
<evidence type="ECO:0000256" key="9">
    <source>
        <dbReference type="ARBA" id="ARBA00023136"/>
    </source>
</evidence>
<dbReference type="InterPro" id="IPR036770">
    <property type="entry name" value="Ankyrin_rpt-contain_sf"/>
</dbReference>
<keyword evidence="2" id="KW-0813">Transport</keyword>
<dbReference type="InterPro" id="IPR005821">
    <property type="entry name" value="Ion_trans_dom"/>
</dbReference>
<evidence type="ECO:0000259" key="14">
    <source>
        <dbReference type="Pfam" id="PF00520"/>
    </source>
</evidence>
<feature type="transmembrane region" description="Helical" evidence="13">
    <location>
        <begin position="1718"/>
        <end position="1741"/>
    </location>
</feature>
<feature type="repeat" description="ANK" evidence="12">
    <location>
        <begin position="884"/>
        <end position="916"/>
    </location>
</feature>
<feature type="domain" description="Ion transport" evidence="14">
    <location>
        <begin position="1488"/>
        <end position="1750"/>
    </location>
</feature>
<evidence type="ECO:0000256" key="11">
    <source>
        <dbReference type="ARBA" id="ARBA00023303"/>
    </source>
</evidence>
<reference evidence="16" key="1">
    <citation type="submission" date="2016-11" db="UniProtKB">
        <authorList>
            <consortium name="WormBaseParasite"/>
        </authorList>
    </citation>
    <scope>IDENTIFICATION</scope>
</reference>
<feature type="transmembrane region" description="Helical" evidence="13">
    <location>
        <begin position="1541"/>
        <end position="1561"/>
    </location>
</feature>
<dbReference type="PANTHER" id="PTHR47143">
    <property type="entry name" value="TRANSIENT RECEPTOR POTENTIAL CATION CHANNEL PROTEIN PAINLESS"/>
    <property type="match status" value="1"/>
</dbReference>
<feature type="transmembrane region" description="Helical" evidence="13">
    <location>
        <begin position="1477"/>
        <end position="1496"/>
    </location>
</feature>
<dbReference type="Pfam" id="PF00023">
    <property type="entry name" value="Ank"/>
    <property type="match status" value="1"/>
</dbReference>
<keyword evidence="9 13" id="KW-0472">Membrane</keyword>
<protein>
    <submittedName>
        <fullName evidence="16">ANK_REP_REGION domain-containing protein</fullName>
    </submittedName>
</protein>
<dbReference type="PROSITE" id="PS50297">
    <property type="entry name" value="ANK_REP_REGION"/>
    <property type="match status" value="8"/>
</dbReference>